<feature type="region of interest" description="Disordered" evidence="1">
    <location>
        <begin position="233"/>
        <end position="271"/>
    </location>
</feature>
<evidence type="ECO:0000313" key="3">
    <source>
        <dbReference type="Proteomes" id="UP000023152"/>
    </source>
</evidence>
<feature type="non-terminal residue" evidence="2">
    <location>
        <position position="373"/>
    </location>
</feature>
<proteinExistence type="predicted"/>
<organism evidence="2 3">
    <name type="scientific">Reticulomyxa filosa</name>
    <dbReference type="NCBI Taxonomy" id="46433"/>
    <lineage>
        <taxon>Eukaryota</taxon>
        <taxon>Sar</taxon>
        <taxon>Rhizaria</taxon>
        <taxon>Retaria</taxon>
        <taxon>Foraminifera</taxon>
        <taxon>Monothalamids</taxon>
        <taxon>Reticulomyxidae</taxon>
        <taxon>Reticulomyxa</taxon>
    </lineage>
</organism>
<comment type="caution">
    <text evidence="2">The sequence shown here is derived from an EMBL/GenBank/DDBJ whole genome shotgun (WGS) entry which is preliminary data.</text>
</comment>
<gene>
    <name evidence="2" type="ORF">RFI_23212</name>
</gene>
<reference evidence="2 3" key="1">
    <citation type="journal article" date="2013" name="Curr. Biol.">
        <title>The Genome of the Foraminiferan Reticulomyxa filosa.</title>
        <authorList>
            <person name="Glockner G."/>
            <person name="Hulsmann N."/>
            <person name="Schleicher M."/>
            <person name="Noegel A.A."/>
            <person name="Eichinger L."/>
            <person name="Gallinger C."/>
            <person name="Pawlowski J."/>
            <person name="Sierra R."/>
            <person name="Euteneuer U."/>
            <person name="Pillet L."/>
            <person name="Moustafa A."/>
            <person name="Platzer M."/>
            <person name="Groth M."/>
            <person name="Szafranski K."/>
            <person name="Schliwa M."/>
        </authorList>
    </citation>
    <scope>NUCLEOTIDE SEQUENCE [LARGE SCALE GENOMIC DNA]</scope>
</reference>
<keyword evidence="3" id="KW-1185">Reference proteome</keyword>
<dbReference type="Proteomes" id="UP000023152">
    <property type="component" value="Unassembled WGS sequence"/>
</dbReference>
<name>X6MKI0_RETFI</name>
<dbReference type="OrthoDB" id="25503at2759"/>
<feature type="compositionally biased region" description="Low complexity" evidence="1">
    <location>
        <begin position="234"/>
        <end position="244"/>
    </location>
</feature>
<feature type="region of interest" description="Disordered" evidence="1">
    <location>
        <begin position="45"/>
        <end position="67"/>
    </location>
</feature>
<sequence>MTEKILEKHGIVAKLHRSQFRCSGELFFNPLEAQMQNELLLNSSENGNGNNTNTTAINGNNNNNNMNSNRTQSVIGGRFRVSTDIDNAKEVPPSYLLENDNDDDNDRLTSFYNTYGPLSDEHSSSPGACHSSYSRTGGVPLKKKYHYKEHVAEEAIQSCRVKKRLNRKNGGEVITVSETKVTPCTTHTSDLTAALAHRDLSDVSSNIALYRCDARPKEANKYCTVKWLGPIPYSSSSSSSSSSSTGASPSDKNANAGNSNDNPKHTLPVGDSDSFANGSTVGIGINFESRQVLFTLNGVLVKEFVMENFYPTEPMHVVGFLKQFGNELQFNFGQRPFLFNLDLHFRMEKFKSRNYYGKYIKPIMSYQNFCKHK</sequence>
<evidence type="ECO:0000313" key="2">
    <source>
        <dbReference type="EMBL" id="ETO14156.1"/>
    </source>
</evidence>
<accession>X6MKI0</accession>
<dbReference type="InterPro" id="IPR043136">
    <property type="entry name" value="B30.2/SPRY_sf"/>
</dbReference>
<dbReference type="AlphaFoldDB" id="X6MKI0"/>
<feature type="compositionally biased region" description="Polar residues" evidence="1">
    <location>
        <begin position="245"/>
        <end position="261"/>
    </location>
</feature>
<evidence type="ECO:0000256" key="1">
    <source>
        <dbReference type="SAM" id="MobiDB-lite"/>
    </source>
</evidence>
<dbReference type="EMBL" id="ASPP01020182">
    <property type="protein sequence ID" value="ETO14156.1"/>
    <property type="molecule type" value="Genomic_DNA"/>
</dbReference>
<dbReference type="Gene3D" id="2.60.120.920">
    <property type="match status" value="1"/>
</dbReference>
<protein>
    <submittedName>
        <fullName evidence="2">Tesmin/TSO1-like, CXC domain-containing protein</fullName>
    </submittedName>
</protein>